<evidence type="ECO:0000313" key="4">
    <source>
        <dbReference type="Proteomes" id="UP000735302"/>
    </source>
</evidence>
<accession>A0AAV4AG11</accession>
<evidence type="ECO:0000313" key="3">
    <source>
        <dbReference type="EMBL" id="GFO05718.1"/>
    </source>
</evidence>
<dbReference type="Pfam" id="PF00240">
    <property type="entry name" value="ubiquitin"/>
    <property type="match status" value="1"/>
</dbReference>
<dbReference type="InterPro" id="IPR029071">
    <property type="entry name" value="Ubiquitin-like_domsf"/>
</dbReference>
<feature type="region of interest" description="Disordered" evidence="1">
    <location>
        <begin position="1"/>
        <end position="65"/>
    </location>
</feature>
<proteinExistence type="predicted"/>
<dbReference type="Gene3D" id="3.10.20.90">
    <property type="entry name" value="Phosphatidylinositol 3-kinase Catalytic Subunit, Chain A, domain 1"/>
    <property type="match status" value="1"/>
</dbReference>
<protein>
    <recommendedName>
        <fullName evidence="2">Ubiquitin-like domain-containing protein</fullName>
    </recommendedName>
</protein>
<dbReference type="Proteomes" id="UP000735302">
    <property type="component" value="Unassembled WGS sequence"/>
</dbReference>
<keyword evidence="4" id="KW-1185">Reference proteome</keyword>
<sequence>MGMLLSTVSKSVQWQHDESTPAPMATDARQVTERDVDPRATPNGSNDEVTQGDHDSDALVEEAQPNIRLLINHELPDGSGNEHSITFNPHNTVSQLRTTMETFSHVPQENIYFIFKMSQLNDSLKLNEQHVESWDCITMRDNRLTYSTAY</sequence>
<gene>
    <name evidence="3" type="ORF">PoB_003222300</name>
</gene>
<dbReference type="EMBL" id="BLXT01003751">
    <property type="protein sequence ID" value="GFO05718.1"/>
    <property type="molecule type" value="Genomic_DNA"/>
</dbReference>
<reference evidence="3 4" key="1">
    <citation type="journal article" date="2021" name="Elife">
        <title>Chloroplast acquisition without the gene transfer in kleptoplastic sea slugs, Plakobranchus ocellatus.</title>
        <authorList>
            <person name="Maeda T."/>
            <person name="Takahashi S."/>
            <person name="Yoshida T."/>
            <person name="Shimamura S."/>
            <person name="Takaki Y."/>
            <person name="Nagai Y."/>
            <person name="Toyoda A."/>
            <person name="Suzuki Y."/>
            <person name="Arimoto A."/>
            <person name="Ishii H."/>
            <person name="Satoh N."/>
            <person name="Nishiyama T."/>
            <person name="Hasebe M."/>
            <person name="Maruyama T."/>
            <person name="Minagawa J."/>
            <person name="Obokata J."/>
            <person name="Shigenobu S."/>
        </authorList>
    </citation>
    <scope>NUCLEOTIDE SEQUENCE [LARGE SCALE GENOMIC DNA]</scope>
</reference>
<organism evidence="3 4">
    <name type="scientific">Plakobranchus ocellatus</name>
    <dbReference type="NCBI Taxonomy" id="259542"/>
    <lineage>
        <taxon>Eukaryota</taxon>
        <taxon>Metazoa</taxon>
        <taxon>Spiralia</taxon>
        <taxon>Lophotrochozoa</taxon>
        <taxon>Mollusca</taxon>
        <taxon>Gastropoda</taxon>
        <taxon>Heterobranchia</taxon>
        <taxon>Euthyneura</taxon>
        <taxon>Panpulmonata</taxon>
        <taxon>Sacoglossa</taxon>
        <taxon>Placobranchoidea</taxon>
        <taxon>Plakobranchidae</taxon>
        <taxon>Plakobranchus</taxon>
    </lineage>
</organism>
<dbReference type="PROSITE" id="PS50053">
    <property type="entry name" value="UBIQUITIN_2"/>
    <property type="match status" value="1"/>
</dbReference>
<feature type="domain" description="Ubiquitin-like" evidence="2">
    <location>
        <begin position="69"/>
        <end position="139"/>
    </location>
</feature>
<dbReference type="AlphaFoldDB" id="A0AAV4AG11"/>
<dbReference type="InterPro" id="IPR000626">
    <property type="entry name" value="Ubiquitin-like_dom"/>
</dbReference>
<evidence type="ECO:0000256" key="1">
    <source>
        <dbReference type="SAM" id="MobiDB-lite"/>
    </source>
</evidence>
<dbReference type="SUPFAM" id="SSF54236">
    <property type="entry name" value="Ubiquitin-like"/>
    <property type="match status" value="1"/>
</dbReference>
<name>A0AAV4AG11_9GAST</name>
<dbReference type="CDD" id="cd17039">
    <property type="entry name" value="Ubl_ubiquitin_like"/>
    <property type="match status" value="1"/>
</dbReference>
<comment type="caution">
    <text evidence="3">The sequence shown here is derived from an EMBL/GenBank/DDBJ whole genome shotgun (WGS) entry which is preliminary data.</text>
</comment>
<evidence type="ECO:0000259" key="2">
    <source>
        <dbReference type="PROSITE" id="PS50053"/>
    </source>
</evidence>
<feature type="compositionally biased region" description="Polar residues" evidence="1">
    <location>
        <begin position="1"/>
        <end position="14"/>
    </location>
</feature>